<dbReference type="Pfam" id="PF00534">
    <property type="entry name" value="Glycos_transf_1"/>
    <property type="match status" value="1"/>
</dbReference>
<keyword evidence="1" id="KW-0808">Transferase</keyword>
<accession>A0A2H0WBB8</accession>
<dbReference type="PANTHER" id="PTHR46401:SF2">
    <property type="entry name" value="GLYCOSYLTRANSFERASE WBBK-RELATED"/>
    <property type="match status" value="1"/>
</dbReference>
<dbReference type="CDD" id="cd03801">
    <property type="entry name" value="GT4_PimA-like"/>
    <property type="match status" value="1"/>
</dbReference>
<proteinExistence type="predicted"/>
<comment type="caution">
    <text evidence="4">The sequence shown here is derived from an EMBL/GenBank/DDBJ whole genome shotgun (WGS) entry which is preliminary data.</text>
</comment>
<feature type="domain" description="Glycosyl transferase family 1" evidence="2">
    <location>
        <begin position="242"/>
        <end position="346"/>
    </location>
</feature>
<evidence type="ECO:0008006" key="6">
    <source>
        <dbReference type="Google" id="ProtNLM"/>
    </source>
</evidence>
<evidence type="ECO:0000259" key="2">
    <source>
        <dbReference type="Pfam" id="PF00534"/>
    </source>
</evidence>
<dbReference type="PANTHER" id="PTHR46401">
    <property type="entry name" value="GLYCOSYLTRANSFERASE WBBK-RELATED"/>
    <property type="match status" value="1"/>
</dbReference>
<dbReference type="Pfam" id="PF13439">
    <property type="entry name" value="Glyco_transf_4"/>
    <property type="match status" value="1"/>
</dbReference>
<dbReference type="Proteomes" id="UP000230093">
    <property type="component" value="Unassembled WGS sequence"/>
</dbReference>
<reference evidence="5" key="1">
    <citation type="submission" date="2017-09" db="EMBL/GenBank/DDBJ databases">
        <title>Depth-based differentiation of microbial function through sediment-hosted aquifers and enrichment of novel symbionts in the deep terrestrial subsurface.</title>
        <authorList>
            <person name="Probst A.J."/>
            <person name="Ladd B."/>
            <person name="Jarett J.K."/>
            <person name="Geller-Mcgrath D.E."/>
            <person name="Sieber C.M.K."/>
            <person name="Emerson J.B."/>
            <person name="Anantharaman K."/>
            <person name="Thomas B.C."/>
            <person name="Malmstrom R."/>
            <person name="Stieglmeier M."/>
            <person name="Klingl A."/>
            <person name="Woyke T."/>
            <person name="Ryan C.M."/>
            <person name="Banfield J.F."/>
        </authorList>
    </citation>
    <scope>NUCLEOTIDE SEQUENCE [LARGE SCALE GENOMIC DNA]</scope>
</reference>
<dbReference type="InterPro" id="IPR028098">
    <property type="entry name" value="Glyco_trans_4-like_N"/>
</dbReference>
<dbReference type="SUPFAM" id="SSF53756">
    <property type="entry name" value="UDP-Glycosyltransferase/glycogen phosphorylase"/>
    <property type="match status" value="1"/>
</dbReference>
<feature type="domain" description="Glycosyltransferase subfamily 4-like N-terminal" evidence="3">
    <location>
        <begin position="103"/>
        <end position="186"/>
    </location>
</feature>
<evidence type="ECO:0000259" key="3">
    <source>
        <dbReference type="Pfam" id="PF13439"/>
    </source>
</evidence>
<dbReference type="AlphaFoldDB" id="A0A2H0WBB8"/>
<evidence type="ECO:0000313" key="5">
    <source>
        <dbReference type="Proteomes" id="UP000230093"/>
    </source>
</evidence>
<sequence>MPKIKTLKKNKHFRTVFFYKKKNPFAFEKNGPSEFLYGLNYLQKKIPVLSLFSNEYQLKYLPLKLIEKFLAKKALTGIHFQAFLNNKNKISENDLIFAVNDGLSFGLLFYKLINKLDNRIIVLIQGIHDRYKYFKNSKILINFYQKLLEKADLILTLSEYEKKILTRFLKINPQKIKVFYFGVDLKYWDKNKVREKKLKKEFVLTLGNDMHRDYSLLINHYHLNIPLKFITKTLTPDQLKNLKGKNFQYHLSVSNQELRQLYYRAKFIIVPLKNTLATSGLSVTLQAMAMEKPVLLAEAPALKELFKNYHHVLYYKMNDSKSFKQKLKELNQNKHLRNKLSKNGRELIEKQFNTNYMGKNLRQIIKSFY</sequence>
<evidence type="ECO:0000256" key="1">
    <source>
        <dbReference type="ARBA" id="ARBA00022679"/>
    </source>
</evidence>
<evidence type="ECO:0000313" key="4">
    <source>
        <dbReference type="EMBL" id="PIS09189.1"/>
    </source>
</evidence>
<dbReference type="InterPro" id="IPR001296">
    <property type="entry name" value="Glyco_trans_1"/>
</dbReference>
<dbReference type="EMBL" id="PEZT01000016">
    <property type="protein sequence ID" value="PIS09189.1"/>
    <property type="molecule type" value="Genomic_DNA"/>
</dbReference>
<gene>
    <name evidence="4" type="ORF">COT75_02930</name>
</gene>
<name>A0A2H0WBB8_9BACT</name>
<organism evidence="4 5">
    <name type="scientific">Candidatus Beckwithbacteria bacterium CG10_big_fil_rev_8_21_14_0_10_34_10</name>
    <dbReference type="NCBI Taxonomy" id="1974495"/>
    <lineage>
        <taxon>Bacteria</taxon>
        <taxon>Candidatus Beckwithiibacteriota</taxon>
    </lineage>
</organism>
<protein>
    <recommendedName>
        <fullName evidence="6">Glycosyl transferase family 1 domain-containing protein</fullName>
    </recommendedName>
</protein>
<dbReference type="GO" id="GO:0016757">
    <property type="term" value="F:glycosyltransferase activity"/>
    <property type="evidence" value="ECO:0007669"/>
    <property type="project" value="InterPro"/>
</dbReference>
<dbReference type="Gene3D" id="3.40.50.2000">
    <property type="entry name" value="Glycogen Phosphorylase B"/>
    <property type="match status" value="2"/>
</dbReference>